<dbReference type="PANTHER" id="PTHR19848">
    <property type="entry name" value="WD40 REPEAT PROTEIN"/>
    <property type="match status" value="1"/>
</dbReference>
<evidence type="ECO:0000313" key="6">
    <source>
        <dbReference type="Proteomes" id="UP001194746"/>
    </source>
</evidence>
<reference evidence="5" key="1">
    <citation type="journal article" date="2019" name="Beilstein J. Org. Chem.">
        <title>Nanangenines: drimane sesquiterpenoids as the dominant metabolite cohort of a novel Australian fungus, Aspergillus nanangensis.</title>
        <authorList>
            <person name="Lacey H.J."/>
            <person name="Gilchrist C.L.M."/>
            <person name="Crombie A."/>
            <person name="Kalaitzis J.A."/>
            <person name="Vuong D."/>
            <person name="Rutledge P.J."/>
            <person name="Turner P."/>
            <person name="Pitt J.I."/>
            <person name="Lacey E."/>
            <person name="Chooi Y.H."/>
            <person name="Piggott A.M."/>
        </authorList>
    </citation>
    <scope>NUCLEOTIDE SEQUENCE</scope>
    <source>
        <strain evidence="5">MST-FP2251</strain>
    </source>
</reference>
<evidence type="ECO:0000313" key="5">
    <source>
        <dbReference type="EMBL" id="KAF9885330.1"/>
    </source>
</evidence>
<dbReference type="Pfam" id="PF00400">
    <property type="entry name" value="WD40"/>
    <property type="match status" value="7"/>
</dbReference>
<feature type="repeat" description="WD" evidence="3">
    <location>
        <begin position="873"/>
        <end position="907"/>
    </location>
</feature>
<reference evidence="5" key="2">
    <citation type="submission" date="2020-02" db="EMBL/GenBank/DDBJ databases">
        <authorList>
            <person name="Gilchrist C.L.M."/>
            <person name="Chooi Y.-H."/>
        </authorList>
    </citation>
    <scope>NUCLEOTIDE SEQUENCE</scope>
    <source>
        <strain evidence="5">MST-FP2251</strain>
    </source>
</reference>
<proteinExistence type="predicted"/>
<gene>
    <name evidence="5" type="ORF">FE257_013047</name>
</gene>
<feature type="repeat" description="WD" evidence="3">
    <location>
        <begin position="829"/>
        <end position="863"/>
    </location>
</feature>
<dbReference type="CDD" id="cd00200">
    <property type="entry name" value="WD40"/>
    <property type="match status" value="1"/>
</dbReference>
<dbReference type="PRINTS" id="PR00320">
    <property type="entry name" value="GPROTEINBRPT"/>
</dbReference>
<dbReference type="InterPro" id="IPR036322">
    <property type="entry name" value="WD40_repeat_dom_sf"/>
</dbReference>
<keyword evidence="2" id="KW-0677">Repeat</keyword>
<dbReference type="SUPFAM" id="SSF52540">
    <property type="entry name" value="P-loop containing nucleoside triphosphate hydrolases"/>
    <property type="match status" value="1"/>
</dbReference>
<dbReference type="Gene3D" id="3.40.50.300">
    <property type="entry name" value="P-loop containing nucleotide triphosphate hydrolases"/>
    <property type="match status" value="1"/>
</dbReference>
<dbReference type="InterPro" id="IPR001680">
    <property type="entry name" value="WD40_rpt"/>
</dbReference>
<comment type="caution">
    <text evidence="5">The sequence shown here is derived from an EMBL/GenBank/DDBJ whole genome shotgun (WGS) entry which is preliminary data.</text>
</comment>
<dbReference type="InterPro" id="IPR015943">
    <property type="entry name" value="WD40/YVTN_repeat-like_dom_sf"/>
</dbReference>
<feature type="domain" description="NACHT" evidence="4">
    <location>
        <begin position="72"/>
        <end position="194"/>
    </location>
</feature>
<feature type="repeat" description="WD" evidence="3">
    <location>
        <begin position="776"/>
        <end position="817"/>
    </location>
</feature>
<dbReference type="InterPro" id="IPR056884">
    <property type="entry name" value="NPHP3-like_N"/>
</dbReference>
<dbReference type="Gene3D" id="3.40.50.1580">
    <property type="entry name" value="Nucleoside phosphorylase domain"/>
    <property type="match status" value="1"/>
</dbReference>
<accession>A0AAD4CF72</accession>
<keyword evidence="1 3" id="KW-0853">WD repeat</keyword>
<dbReference type="PROSITE" id="PS50082">
    <property type="entry name" value="WD_REPEATS_2"/>
    <property type="match status" value="5"/>
</dbReference>
<dbReference type="GO" id="GO:0009116">
    <property type="term" value="P:nucleoside metabolic process"/>
    <property type="evidence" value="ECO:0007669"/>
    <property type="project" value="InterPro"/>
</dbReference>
<keyword evidence="6" id="KW-1185">Reference proteome</keyword>
<dbReference type="AlphaFoldDB" id="A0AAD4CF72"/>
<evidence type="ECO:0000256" key="3">
    <source>
        <dbReference type="PROSITE-ProRule" id="PRU00221"/>
    </source>
</evidence>
<dbReference type="Gene3D" id="2.130.10.10">
    <property type="entry name" value="YVTN repeat-like/Quinoprotein amine dehydrogenase"/>
    <property type="match status" value="4"/>
</dbReference>
<feature type="repeat" description="WD" evidence="3">
    <location>
        <begin position="710"/>
        <end position="751"/>
    </location>
</feature>
<dbReference type="SUPFAM" id="SSF50978">
    <property type="entry name" value="WD40 repeat-like"/>
    <property type="match status" value="2"/>
</dbReference>
<sequence>MCDYADSHKNKLWQAYAAATGASTAKALLEYWTPANHKDTSRYPISHVNAHDVNHIFQDPQYCRWQGELDVRLLWIRGGAGKGKTMMTIGLIEQLSPDESSIITYFFCQNADYKLNSVEGIIKGLIWQLTRQQKGLLEFLQSRWDATNEKFRRVYVVVDALDECQNKGMAEFLRSIVNAGLDHSNIKWLLTSRPLDDADRELLTSTDQVGISLELNSNHLEASMKTYAKHKVRYLYPLAYCGQHMHQQLENALVQRSEGTFLWISLVCKNLEDDGSGERVPASKALLAIQDMPPGLHPLYKQIFQQILQGKAATANACLRLLKVMMLVFRPLHRAEVFSVTGLSEEIASQMIIHRCASFIKTRGATIEFVHQSCRDFLAGSALFGSKDQYGHGDIALSCLSYMSGVLEPNLIGLPLPNSNPPTRLLEEGDFDNQAAVLNTLDYAATLWAEHLAAASQTNIIQDALSDHGKVVKFLKTKLLEWLECLSLLGRLTYAIKILRALEVLAENSSLQASVYDAIRLLLRHYQTISTWPVQIYSSVIIFSPEHSLARSEHNLKNASRWLRRLPQQESTWDALIQTLTGHSGVVTAVAFSPGGKQIASASRSVTPWDTLEDSRKNLGGSSGVAFDDNTVRLWDANTGDHQITLTGHSYAFSSGVTAVAFSPDGKQIVSASYDTIRLWDTSTGDRQKTLTGQSGELWDTSTGDHQKILVGHSREVTALAFSPDSKKIASASADSIIRLWDISADNHQKTLTGHSNEYRTIKLWDISTGNYQKTLTGHSSGVTAVAFSPDSKQIVSASYDSTIRLWNADTGDYQKYLTDHSYMRPYGVTAVVFSPDGKQIASASDDNTLKLWDAITGDHQKTLAGHSYGLEINAVVFSPNSKQIASASADGTVRLWDASTGDHQKTLAGHSGEVAAVAFSPDGKQIASASYDGVRLWDLGAWLRSARLFGTSLGALHRVRKWHRHIKVPGVVTNLTYSTDGQYLRTNFGLLEVSDSGSNAVLSLNDDWICCGSAPVFRILPGLHSTCHDVRGDYITIGFINGQVLSLEFD</sequence>
<evidence type="ECO:0000259" key="4">
    <source>
        <dbReference type="PROSITE" id="PS50837"/>
    </source>
</evidence>
<dbReference type="InterPro" id="IPR035994">
    <property type="entry name" value="Nucleoside_phosphorylase_sf"/>
</dbReference>
<dbReference type="SMART" id="SM00320">
    <property type="entry name" value="WD40"/>
    <property type="match status" value="7"/>
</dbReference>
<dbReference type="InterPro" id="IPR027417">
    <property type="entry name" value="P-loop_NTPase"/>
</dbReference>
<dbReference type="InterPro" id="IPR007111">
    <property type="entry name" value="NACHT_NTPase"/>
</dbReference>
<protein>
    <recommendedName>
        <fullName evidence="4">NACHT domain-containing protein</fullName>
    </recommendedName>
</protein>
<feature type="repeat" description="WD" evidence="3">
    <location>
        <begin position="908"/>
        <end position="934"/>
    </location>
</feature>
<dbReference type="GO" id="GO:0003824">
    <property type="term" value="F:catalytic activity"/>
    <property type="evidence" value="ECO:0007669"/>
    <property type="project" value="InterPro"/>
</dbReference>
<dbReference type="InterPro" id="IPR020472">
    <property type="entry name" value="WD40_PAC1"/>
</dbReference>
<dbReference type="EMBL" id="VCAU01000098">
    <property type="protein sequence ID" value="KAF9885330.1"/>
    <property type="molecule type" value="Genomic_DNA"/>
</dbReference>
<dbReference type="Proteomes" id="UP001194746">
    <property type="component" value="Unassembled WGS sequence"/>
</dbReference>
<name>A0AAD4CF72_ASPNN</name>
<dbReference type="PROSITE" id="PS00678">
    <property type="entry name" value="WD_REPEATS_1"/>
    <property type="match status" value="3"/>
</dbReference>
<dbReference type="InterPro" id="IPR019775">
    <property type="entry name" value="WD40_repeat_CS"/>
</dbReference>
<dbReference type="PANTHER" id="PTHR19848:SF8">
    <property type="entry name" value="F-BOX AND WD REPEAT DOMAIN CONTAINING 7"/>
    <property type="match status" value="1"/>
</dbReference>
<organism evidence="5 6">
    <name type="scientific">Aspergillus nanangensis</name>
    <dbReference type="NCBI Taxonomy" id="2582783"/>
    <lineage>
        <taxon>Eukaryota</taxon>
        <taxon>Fungi</taxon>
        <taxon>Dikarya</taxon>
        <taxon>Ascomycota</taxon>
        <taxon>Pezizomycotina</taxon>
        <taxon>Eurotiomycetes</taxon>
        <taxon>Eurotiomycetidae</taxon>
        <taxon>Eurotiales</taxon>
        <taxon>Aspergillaceae</taxon>
        <taxon>Aspergillus</taxon>
        <taxon>Aspergillus subgen. Circumdati</taxon>
    </lineage>
</organism>
<evidence type="ECO:0000256" key="2">
    <source>
        <dbReference type="ARBA" id="ARBA00022737"/>
    </source>
</evidence>
<dbReference type="PROSITE" id="PS50837">
    <property type="entry name" value="NACHT"/>
    <property type="match status" value="1"/>
</dbReference>
<evidence type="ECO:0000256" key="1">
    <source>
        <dbReference type="ARBA" id="ARBA00022574"/>
    </source>
</evidence>
<dbReference type="Pfam" id="PF24883">
    <property type="entry name" value="NPHP3_N"/>
    <property type="match status" value="1"/>
</dbReference>
<dbReference type="PROSITE" id="PS50294">
    <property type="entry name" value="WD_REPEATS_REGION"/>
    <property type="match status" value="5"/>
</dbReference>